<keyword evidence="2" id="KW-1185">Reference proteome</keyword>
<dbReference type="InterPro" id="IPR029052">
    <property type="entry name" value="Metallo-depent_PP-like"/>
</dbReference>
<dbReference type="AlphaFoldDB" id="A0A9X7I4G5"/>
<dbReference type="Proteomes" id="UP000234781">
    <property type="component" value="Chromosome"/>
</dbReference>
<evidence type="ECO:0000313" key="2">
    <source>
        <dbReference type="Proteomes" id="UP000234781"/>
    </source>
</evidence>
<proteinExistence type="predicted"/>
<dbReference type="Pfam" id="PF00149">
    <property type="entry name" value="Metallophos"/>
    <property type="match status" value="1"/>
</dbReference>
<dbReference type="Gene3D" id="3.60.21.10">
    <property type="match status" value="1"/>
</dbReference>
<organism evidence="1 2">
    <name type="scientific">Neisseria perflava</name>
    <dbReference type="NCBI Taxonomy" id="33053"/>
    <lineage>
        <taxon>Bacteria</taxon>
        <taxon>Pseudomonadati</taxon>
        <taxon>Pseudomonadota</taxon>
        <taxon>Betaproteobacteria</taxon>
        <taxon>Neisseriales</taxon>
        <taxon>Neisseriaceae</taxon>
        <taxon>Neisseria</taxon>
    </lineage>
</organism>
<reference evidence="2" key="1">
    <citation type="submission" date="2017-12" db="EMBL/GenBank/DDBJ databases">
        <title>Phylogenetic diversity of female urinary microbiome.</title>
        <authorList>
            <person name="Thomas-White K."/>
            <person name="Wolfe A.J."/>
        </authorList>
    </citation>
    <scope>NUCLEOTIDE SEQUENCE [LARGE SCALE GENOMIC DNA]</scope>
    <source>
        <strain evidence="2">UMB0023</strain>
    </source>
</reference>
<name>A0A9X7I4G5_NEIPE</name>
<dbReference type="PANTHER" id="PTHR31302:SF0">
    <property type="entry name" value="TRANSMEMBRANE PROTEIN WITH METALLOPHOSPHOESTERASE DOMAIN"/>
    <property type="match status" value="1"/>
</dbReference>
<dbReference type="PANTHER" id="PTHR31302">
    <property type="entry name" value="TRANSMEMBRANE PROTEIN WITH METALLOPHOSPHOESTERASE DOMAIN-RELATED"/>
    <property type="match status" value="1"/>
</dbReference>
<protein>
    <submittedName>
        <fullName evidence="1">Metallophosphoesterase</fullName>
    </submittedName>
</protein>
<gene>
    <name evidence="1" type="ORF">CYJ98_005045</name>
</gene>
<accession>A0A9X7I4G5</accession>
<dbReference type="InterPro" id="IPR051158">
    <property type="entry name" value="Metallophosphoesterase_sf"/>
</dbReference>
<sequence length="362" mass="40919">MFGKMFFVSVILLQVFTFGLGRSLQWLFAPWIGKVGRRWLMGISYFITNGLLVGLLLELGHIMFRVVAFWMVILLFVMYAALATFILYLLLRRFMARQPLSRSLRLFAPLFVAGLLGFGMYNAYTPVVRHQTVFINKKMDKPLRIGVASDLHLGILFGTRQLDKLTDIMKQEQVDMVLLPGDLMDDTVDAYLKENMKPHLQKLAAPMGVYATLGNHDWFRDQKRIKHELEAAGLTVLANQVLEVNGVLLVGRSDDLDRKRPSAEQLLEGQNTQLPVLLMDHRPTSIGAHARLPIDVQVSGHVHNGQVAPANLIVRTLYRLAYGYEAIGNGHFFTTSGYGFWGIPLRLGSQSEVWVIDIKSKH</sequence>
<dbReference type="SUPFAM" id="SSF56300">
    <property type="entry name" value="Metallo-dependent phosphatases"/>
    <property type="match status" value="1"/>
</dbReference>
<dbReference type="InterPro" id="IPR004843">
    <property type="entry name" value="Calcineurin-like_PHP"/>
</dbReference>
<dbReference type="EMBL" id="CP136962">
    <property type="protein sequence ID" value="WOS99029.1"/>
    <property type="molecule type" value="Genomic_DNA"/>
</dbReference>
<evidence type="ECO:0000313" key="1">
    <source>
        <dbReference type="EMBL" id="WOS99029.1"/>
    </source>
</evidence>
<dbReference type="GO" id="GO:0016787">
    <property type="term" value="F:hydrolase activity"/>
    <property type="evidence" value="ECO:0007669"/>
    <property type="project" value="InterPro"/>
</dbReference>
<dbReference type="RefSeq" id="WP_101755581.1">
    <property type="nucleotide sequence ID" value="NZ_CP136962.1"/>
</dbReference>